<proteinExistence type="predicted"/>
<accession>A0A1W2AFH4</accession>
<keyword evidence="7" id="KW-1185">Reference proteome</keyword>
<dbReference type="EMBL" id="FWXS01000004">
    <property type="protein sequence ID" value="SMC59455.1"/>
    <property type="molecule type" value="Genomic_DNA"/>
</dbReference>
<keyword evidence="3" id="KW-0378">Hydrolase</keyword>
<dbReference type="RefSeq" id="WP_084017042.1">
    <property type="nucleotide sequence ID" value="NZ_FWXS01000004.1"/>
</dbReference>
<dbReference type="Proteomes" id="UP000192393">
    <property type="component" value="Unassembled WGS sequence"/>
</dbReference>
<dbReference type="AlphaFoldDB" id="A0A1W2AFH4"/>
<dbReference type="CDD" id="cd06251">
    <property type="entry name" value="M14_ASTE_ASPA-like"/>
    <property type="match status" value="1"/>
</dbReference>
<dbReference type="OrthoDB" id="9782876at2"/>
<keyword evidence="2" id="KW-0479">Metal-binding</keyword>
<dbReference type="GO" id="GO:0046872">
    <property type="term" value="F:metal ion binding"/>
    <property type="evidence" value="ECO:0007669"/>
    <property type="project" value="UniProtKB-KW"/>
</dbReference>
<evidence type="ECO:0000313" key="7">
    <source>
        <dbReference type="Proteomes" id="UP000192393"/>
    </source>
</evidence>
<dbReference type="SUPFAM" id="SSF53187">
    <property type="entry name" value="Zn-dependent exopeptidases"/>
    <property type="match status" value="1"/>
</dbReference>
<sequence length="330" mass="36969">MTQTENFKILNKEIKPGKTKTVNLKIAKLHTMTDLKIPVIVSHSNQKGPVVLLSAGLHGDEFNGIEIVRQIIQKEINIPEIGTIICIPLVNVFGFVNQSREFPDGRDLNRVFPGSINGSLASQFAYHLMEHIVPLVDYVIDFHAGGRSRFNVPHVRIEEENLELKTMADAFQAPFLLYSKNIEGSFRSACDNLGVKYLLFEGGKSLEINKDVVLQAIYGTKRFLKHLGMLNEKHTEKAAERPMICIENSTWLRADFSGLFQSVVAAGDYVEENQTVAWITDPYGKVENPVLAPNSGYIINENQGAIVFQGDAIFNISTKLKLSDNEYMEE</sequence>
<dbReference type="InterPro" id="IPR053138">
    <property type="entry name" value="N-alpha-Ac-DABA_deacetylase"/>
</dbReference>
<comment type="cofactor">
    <cofactor evidence="1">
        <name>Zn(2+)</name>
        <dbReference type="ChEBI" id="CHEBI:29105"/>
    </cofactor>
</comment>
<dbReference type="PANTHER" id="PTHR37326:SF2">
    <property type="entry name" value="SUCCINYLGLUTAMATE DESUCCINYLASE_ASPARTOACYLASE FAMILY PROTEIN"/>
    <property type="match status" value="1"/>
</dbReference>
<evidence type="ECO:0000256" key="1">
    <source>
        <dbReference type="ARBA" id="ARBA00001947"/>
    </source>
</evidence>
<dbReference type="STRING" id="1434700.SAMN06296427_104120"/>
<evidence type="ECO:0000259" key="5">
    <source>
        <dbReference type="Pfam" id="PF24827"/>
    </source>
</evidence>
<gene>
    <name evidence="6" type="ORF">SAMN06296427_104120</name>
</gene>
<dbReference type="PIRSF" id="PIRSF039012">
    <property type="entry name" value="ASP"/>
    <property type="match status" value="1"/>
</dbReference>
<evidence type="ECO:0000313" key="6">
    <source>
        <dbReference type="EMBL" id="SMC59455.1"/>
    </source>
</evidence>
<keyword evidence="4" id="KW-0862">Zinc</keyword>
<evidence type="ECO:0000256" key="4">
    <source>
        <dbReference type="ARBA" id="ARBA00022833"/>
    </source>
</evidence>
<dbReference type="Pfam" id="PF24827">
    <property type="entry name" value="AstE_AspA_cat"/>
    <property type="match status" value="1"/>
</dbReference>
<dbReference type="InterPro" id="IPR055438">
    <property type="entry name" value="AstE_AspA_cat"/>
</dbReference>
<dbReference type="InterPro" id="IPR043795">
    <property type="entry name" value="N-alpha-Ac-DABA-like"/>
</dbReference>
<dbReference type="GO" id="GO:0016811">
    <property type="term" value="F:hydrolase activity, acting on carbon-nitrogen (but not peptide) bonds, in linear amides"/>
    <property type="evidence" value="ECO:0007669"/>
    <property type="project" value="InterPro"/>
</dbReference>
<dbReference type="Gene3D" id="3.40.630.10">
    <property type="entry name" value="Zn peptidases"/>
    <property type="match status" value="1"/>
</dbReference>
<name>A0A1W2AFH4_9FLAO</name>
<feature type="domain" description="Succinylglutamate desuccinylase/Aspartoacylase catalytic" evidence="5">
    <location>
        <begin position="48"/>
        <end position="227"/>
    </location>
</feature>
<dbReference type="PANTHER" id="PTHR37326">
    <property type="entry name" value="BLL3975 PROTEIN"/>
    <property type="match status" value="1"/>
</dbReference>
<organism evidence="6 7">
    <name type="scientific">Moheibacter sediminis</name>
    <dbReference type="NCBI Taxonomy" id="1434700"/>
    <lineage>
        <taxon>Bacteria</taxon>
        <taxon>Pseudomonadati</taxon>
        <taxon>Bacteroidota</taxon>
        <taxon>Flavobacteriia</taxon>
        <taxon>Flavobacteriales</taxon>
        <taxon>Weeksellaceae</taxon>
        <taxon>Moheibacter</taxon>
    </lineage>
</organism>
<protein>
    <recommendedName>
        <fullName evidence="5">Succinylglutamate desuccinylase/Aspartoacylase catalytic domain-containing protein</fullName>
    </recommendedName>
</protein>
<evidence type="ECO:0000256" key="2">
    <source>
        <dbReference type="ARBA" id="ARBA00022723"/>
    </source>
</evidence>
<reference evidence="6 7" key="1">
    <citation type="submission" date="2017-04" db="EMBL/GenBank/DDBJ databases">
        <authorList>
            <person name="Afonso C.L."/>
            <person name="Miller P.J."/>
            <person name="Scott M.A."/>
            <person name="Spackman E."/>
            <person name="Goraichik I."/>
            <person name="Dimitrov K.M."/>
            <person name="Suarez D.L."/>
            <person name="Swayne D.E."/>
        </authorList>
    </citation>
    <scope>NUCLEOTIDE SEQUENCE [LARGE SCALE GENOMIC DNA]</scope>
    <source>
        <strain evidence="6 7">CGMCC 1.12708</strain>
    </source>
</reference>
<dbReference type="GO" id="GO:0016788">
    <property type="term" value="F:hydrolase activity, acting on ester bonds"/>
    <property type="evidence" value="ECO:0007669"/>
    <property type="project" value="InterPro"/>
</dbReference>
<evidence type="ECO:0000256" key="3">
    <source>
        <dbReference type="ARBA" id="ARBA00022801"/>
    </source>
</evidence>